<comment type="caution">
    <text evidence="3">The sequence shown here is derived from an EMBL/GenBank/DDBJ whole genome shotgun (WGS) entry which is preliminary data.</text>
</comment>
<dbReference type="EMBL" id="JAIXMP010000003">
    <property type="protein sequence ID" value="KAI9275932.1"/>
    <property type="molecule type" value="Genomic_DNA"/>
</dbReference>
<keyword evidence="1" id="KW-0175">Coiled coil</keyword>
<organism evidence="3 4">
    <name type="scientific">Phascolomyces articulosus</name>
    <dbReference type="NCBI Taxonomy" id="60185"/>
    <lineage>
        <taxon>Eukaryota</taxon>
        <taxon>Fungi</taxon>
        <taxon>Fungi incertae sedis</taxon>
        <taxon>Mucoromycota</taxon>
        <taxon>Mucoromycotina</taxon>
        <taxon>Mucoromycetes</taxon>
        <taxon>Mucorales</taxon>
        <taxon>Lichtheimiaceae</taxon>
        <taxon>Phascolomyces</taxon>
    </lineage>
</organism>
<proteinExistence type="predicted"/>
<evidence type="ECO:0000256" key="1">
    <source>
        <dbReference type="SAM" id="Coils"/>
    </source>
</evidence>
<evidence type="ECO:0000256" key="2">
    <source>
        <dbReference type="SAM" id="MobiDB-lite"/>
    </source>
</evidence>
<gene>
    <name evidence="3" type="ORF">BDA99DRAFT_496858</name>
</gene>
<reference evidence="3" key="2">
    <citation type="submission" date="2023-02" db="EMBL/GenBank/DDBJ databases">
        <authorList>
            <consortium name="DOE Joint Genome Institute"/>
            <person name="Mondo S.J."/>
            <person name="Chang Y."/>
            <person name="Wang Y."/>
            <person name="Ahrendt S."/>
            <person name="Andreopoulos W."/>
            <person name="Barry K."/>
            <person name="Beard J."/>
            <person name="Benny G.L."/>
            <person name="Blankenship S."/>
            <person name="Bonito G."/>
            <person name="Cuomo C."/>
            <person name="Desiro A."/>
            <person name="Gervers K.A."/>
            <person name="Hundley H."/>
            <person name="Kuo A."/>
            <person name="LaButti K."/>
            <person name="Lang B.F."/>
            <person name="Lipzen A."/>
            <person name="O'Donnell K."/>
            <person name="Pangilinan J."/>
            <person name="Reynolds N."/>
            <person name="Sandor L."/>
            <person name="Smith M.W."/>
            <person name="Tsang A."/>
            <person name="Grigoriev I.V."/>
            <person name="Stajich J.E."/>
            <person name="Spatafora J.W."/>
        </authorList>
    </citation>
    <scope>NUCLEOTIDE SEQUENCE</scope>
    <source>
        <strain evidence="3">RSA 2281</strain>
    </source>
</reference>
<protein>
    <submittedName>
        <fullName evidence="3">Uncharacterized protein</fullName>
    </submittedName>
</protein>
<evidence type="ECO:0000313" key="4">
    <source>
        <dbReference type="Proteomes" id="UP001209540"/>
    </source>
</evidence>
<reference evidence="3" key="1">
    <citation type="journal article" date="2022" name="IScience">
        <title>Evolution of zygomycete secretomes and the origins of terrestrial fungal ecologies.</title>
        <authorList>
            <person name="Chang Y."/>
            <person name="Wang Y."/>
            <person name="Mondo S."/>
            <person name="Ahrendt S."/>
            <person name="Andreopoulos W."/>
            <person name="Barry K."/>
            <person name="Beard J."/>
            <person name="Benny G.L."/>
            <person name="Blankenship S."/>
            <person name="Bonito G."/>
            <person name="Cuomo C."/>
            <person name="Desiro A."/>
            <person name="Gervers K.A."/>
            <person name="Hundley H."/>
            <person name="Kuo A."/>
            <person name="LaButti K."/>
            <person name="Lang B.F."/>
            <person name="Lipzen A."/>
            <person name="O'Donnell K."/>
            <person name="Pangilinan J."/>
            <person name="Reynolds N."/>
            <person name="Sandor L."/>
            <person name="Smith M.E."/>
            <person name="Tsang A."/>
            <person name="Grigoriev I.V."/>
            <person name="Stajich J.E."/>
            <person name="Spatafora J.W."/>
        </authorList>
    </citation>
    <scope>NUCLEOTIDE SEQUENCE</scope>
    <source>
        <strain evidence="3">RSA 2281</strain>
    </source>
</reference>
<feature type="coiled-coil region" evidence="1">
    <location>
        <begin position="219"/>
        <end position="253"/>
    </location>
</feature>
<dbReference type="Proteomes" id="UP001209540">
    <property type="component" value="Unassembled WGS sequence"/>
</dbReference>
<keyword evidence="4" id="KW-1185">Reference proteome</keyword>
<feature type="region of interest" description="Disordered" evidence="2">
    <location>
        <begin position="136"/>
        <end position="159"/>
    </location>
</feature>
<accession>A0AAD5PJB7</accession>
<dbReference type="AlphaFoldDB" id="A0AAD5PJB7"/>
<name>A0AAD5PJB7_9FUNG</name>
<sequence length="284" mass="32145">MYIPFNNSYHQPPLDLYDASPVFIDSRITFVDPFYMSHQPTTGTAHPSDQEDLYNINDDPTISQQKFYSMMTSFMPTTTTATNDATSMRRHSSSSTVTMTTCSSSIHHHYHYSNNNNVMDDPSTGVFVATSSSSASSPQLISSQGMEGQDLRGSSSTTSSADATILNTMQDKLDTLYDEWISVDIVYRSLQTAFPVRPLVHLSHEERLEDIDRELSIAYDDLMTQVRRLYRQINRLSREMAQYNIQQDELRELQHHLLLQQQTPQIYATAAFNYPSSGAGLTPP</sequence>
<evidence type="ECO:0000313" key="3">
    <source>
        <dbReference type="EMBL" id="KAI9275932.1"/>
    </source>
</evidence>